<dbReference type="AlphaFoldDB" id="A0AAP5IAJ3"/>
<evidence type="ECO:0000313" key="2">
    <source>
        <dbReference type="Proteomes" id="UP000667802"/>
    </source>
</evidence>
<keyword evidence="2" id="KW-1185">Reference proteome</keyword>
<organism evidence="1 2">
    <name type="scientific">Aetokthonos hydrillicola Thurmond2011</name>
    <dbReference type="NCBI Taxonomy" id="2712845"/>
    <lineage>
        <taxon>Bacteria</taxon>
        <taxon>Bacillati</taxon>
        <taxon>Cyanobacteriota</taxon>
        <taxon>Cyanophyceae</taxon>
        <taxon>Nostocales</taxon>
        <taxon>Hapalosiphonaceae</taxon>
        <taxon>Aetokthonos</taxon>
    </lineage>
</organism>
<name>A0AAP5IAJ3_9CYAN</name>
<accession>A0AAP5IAJ3</accession>
<comment type="caution">
    <text evidence="1">The sequence shown here is derived from an EMBL/GenBank/DDBJ whole genome shotgun (WGS) entry which is preliminary data.</text>
</comment>
<proteinExistence type="predicted"/>
<dbReference type="RefSeq" id="WP_208339925.1">
    <property type="nucleotide sequence ID" value="NZ_CAWQFN010000581.1"/>
</dbReference>
<protein>
    <submittedName>
        <fullName evidence="1">Uncharacterized protein</fullName>
    </submittedName>
</protein>
<dbReference type="Proteomes" id="UP000667802">
    <property type="component" value="Unassembled WGS sequence"/>
</dbReference>
<reference evidence="2" key="1">
    <citation type="journal article" date="2021" name="Science">
        <title>Hunting the eagle killer: A cyanobacterial neurotoxin causes vacuolar myelinopathy.</title>
        <authorList>
            <person name="Breinlinger S."/>
            <person name="Phillips T.J."/>
            <person name="Haram B.N."/>
            <person name="Mares J."/>
            <person name="Martinez Yerena J.A."/>
            <person name="Hrouzek P."/>
            <person name="Sobotka R."/>
            <person name="Henderson W.M."/>
            <person name="Schmieder P."/>
            <person name="Williams S.M."/>
            <person name="Lauderdale J.D."/>
            <person name="Wilde H.D."/>
            <person name="Gerrin W."/>
            <person name="Kust A."/>
            <person name="Washington J.W."/>
            <person name="Wagner C."/>
            <person name="Geier B."/>
            <person name="Liebeke M."/>
            <person name="Enke H."/>
            <person name="Niedermeyer T.H.J."/>
            <person name="Wilde S.B."/>
        </authorList>
    </citation>
    <scope>NUCLEOTIDE SEQUENCE [LARGE SCALE GENOMIC DNA]</scope>
    <source>
        <strain evidence="2">Thurmond2011</strain>
    </source>
</reference>
<gene>
    <name evidence="1" type="ORF">G7B40_025890</name>
</gene>
<sequence>MSTRKGKKGIKNQPMFYDELKKIHGISLTDFSWRKLQKMAESKQLSVSEFVEQWIRETEG</sequence>
<evidence type="ECO:0000313" key="1">
    <source>
        <dbReference type="EMBL" id="MDR9897967.1"/>
    </source>
</evidence>
<dbReference type="EMBL" id="JAALHA020000015">
    <property type="protein sequence ID" value="MDR9897967.1"/>
    <property type="molecule type" value="Genomic_DNA"/>
</dbReference>